<feature type="region of interest" description="Disordered" evidence="1">
    <location>
        <begin position="1"/>
        <end position="44"/>
    </location>
</feature>
<feature type="region of interest" description="Disordered" evidence="1">
    <location>
        <begin position="84"/>
        <end position="221"/>
    </location>
</feature>
<evidence type="ECO:0000313" key="3">
    <source>
        <dbReference type="Proteomes" id="UP000283210"/>
    </source>
</evidence>
<organism evidence="2 3">
    <name type="scientific">Oryzias javanicus</name>
    <name type="common">Javanese ricefish</name>
    <name type="synonym">Aplocheilus javanicus</name>
    <dbReference type="NCBI Taxonomy" id="123683"/>
    <lineage>
        <taxon>Eukaryota</taxon>
        <taxon>Metazoa</taxon>
        <taxon>Chordata</taxon>
        <taxon>Craniata</taxon>
        <taxon>Vertebrata</taxon>
        <taxon>Euteleostomi</taxon>
        <taxon>Actinopterygii</taxon>
        <taxon>Neopterygii</taxon>
        <taxon>Teleostei</taxon>
        <taxon>Neoteleostei</taxon>
        <taxon>Acanthomorphata</taxon>
        <taxon>Ovalentaria</taxon>
        <taxon>Atherinomorphae</taxon>
        <taxon>Beloniformes</taxon>
        <taxon>Adrianichthyidae</taxon>
        <taxon>Oryziinae</taxon>
        <taxon>Oryzias</taxon>
    </lineage>
</organism>
<feature type="compositionally biased region" description="Low complexity" evidence="1">
    <location>
        <begin position="29"/>
        <end position="41"/>
    </location>
</feature>
<feature type="compositionally biased region" description="Basic and acidic residues" evidence="1">
    <location>
        <begin position="185"/>
        <end position="196"/>
    </location>
</feature>
<gene>
    <name evidence="2" type="ORF">OJAV_G00107880</name>
</gene>
<sequence length="311" mass="34408">METEQLPKASEPVEKKPDLSHKPPPTPATVPQTPTITVTSTESAPKKLDIAAKLAELTRRPSISSSKPPIITAKPFVSSLKSVETLQSRKEENASEGQKKDTLKSMKSLPSPKLFKKDSFQNKGLNPRRISSGEEILIKDATDAEKSEMKKSRSHSSSTLPHEDSKEGLRKVMGSNTSINTIGEGKSEDKEKKSSGDNRSTNTVIEVNEDPGKMKTSASSREYTEYLRDTQILGQISANSQKNRQEREEMGAGLDGTASEKGIETQSLAKKNRFLRPQSNSNEREGLLKRIESFRKEKKVYSRFEMGNSLA</sequence>
<reference evidence="2 3" key="1">
    <citation type="submission" date="2018-11" db="EMBL/GenBank/DDBJ databases">
        <authorList>
            <person name="Lopez-Roques C."/>
            <person name="Donnadieu C."/>
            <person name="Bouchez O."/>
            <person name="Klopp C."/>
            <person name="Cabau C."/>
            <person name="Zahm M."/>
        </authorList>
    </citation>
    <scope>NUCLEOTIDE SEQUENCE [LARGE SCALE GENOMIC DNA]</scope>
    <source>
        <strain evidence="2">RS831</strain>
        <tissue evidence="2">Whole body</tissue>
    </source>
</reference>
<dbReference type="AlphaFoldDB" id="A0A3S2P4L4"/>
<evidence type="ECO:0000313" key="2">
    <source>
        <dbReference type="EMBL" id="RVE66501.1"/>
    </source>
</evidence>
<accession>A0A3S2P4L4</accession>
<protein>
    <submittedName>
        <fullName evidence="2">Uncharacterized protein</fullName>
    </submittedName>
</protein>
<dbReference type="OrthoDB" id="9832446at2759"/>
<evidence type="ECO:0000256" key="1">
    <source>
        <dbReference type="SAM" id="MobiDB-lite"/>
    </source>
</evidence>
<feature type="compositionally biased region" description="Basic and acidic residues" evidence="1">
    <location>
        <begin position="136"/>
        <end position="151"/>
    </location>
</feature>
<feature type="compositionally biased region" description="Basic and acidic residues" evidence="1">
    <location>
        <begin position="161"/>
        <end position="170"/>
    </location>
</feature>
<feature type="compositionally biased region" description="Basic and acidic residues" evidence="1">
    <location>
        <begin position="11"/>
        <end position="21"/>
    </location>
</feature>
<reference evidence="2 3" key="2">
    <citation type="submission" date="2019-01" db="EMBL/GenBank/DDBJ databases">
        <title>A chromosome length genome reference of the Java medaka (oryzias javanicus).</title>
        <authorList>
            <person name="Herpin A."/>
            <person name="Takehana Y."/>
            <person name="Naruse K."/>
            <person name="Ansai S."/>
            <person name="Kawaguchi M."/>
        </authorList>
    </citation>
    <scope>NUCLEOTIDE SEQUENCE [LARGE SCALE GENOMIC DNA]</scope>
    <source>
        <strain evidence="2">RS831</strain>
        <tissue evidence="2">Whole body</tissue>
    </source>
</reference>
<feature type="region of interest" description="Disordered" evidence="1">
    <location>
        <begin position="234"/>
        <end position="285"/>
    </location>
</feature>
<proteinExistence type="predicted"/>
<keyword evidence="3" id="KW-1185">Reference proteome</keyword>
<feature type="compositionally biased region" description="Basic and acidic residues" evidence="1">
    <location>
        <begin position="87"/>
        <end position="104"/>
    </location>
</feature>
<name>A0A3S2P4L4_ORYJA</name>
<dbReference type="Proteomes" id="UP000283210">
    <property type="component" value="Chromosome 11"/>
</dbReference>
<dbReference type="EMBL" id="CM012447">
    <property type="protein sequence ID" value="RVE66501.1"/>
    <property type="molecule type" value="Genomic_DNA"/>
</dbReference>